<gene>
    <name evidence="4" type="primary">LOC139073694</name>
</gene>
<proteinExistence type="predicted"/>
<evidence type="ECO:0000313" key="3">
    <source>
        <dbReference type="Proteomes" id="UP001652662"/>
    </source>
</evidence>
<name>A0ABM4JI71_EQUPR</name>
<dbReference type="SMART" id="SM00349">
    <property type="entry name" value="KRAB"/>
    <property type="match status" value="1"/>
</dbReference>
<evidence type="ECO:0000259" key="2">
    <source>
        <dbReference type="PROSITE" id="PS50805"/>
    </source>
</evidence>
<dbReference type="InterPro" id="IPR001909">
    <property type="entry name" value="KRAB"/>
</dbReference>
<keyword evidence="3" id="KW-1185">Reference proteome</keyword>
<dbReference type="Gene3D" id="6.10.140.140">
    <property type="match status" value="1"/>
</dbReference>
<dbReference type="PROSITE" id="PS50805">
    <property type="entry name" value="KRAB"/>
    <property type="match status" value="1"/>
</dbReference>
<feature type="domain" description="KRAB" evidence="2">
    <location>
        <begin position="183"/>
        <end position="241"/>
    </location>
</feature>
<dbReference type="CDD" id="cd07765">
    <property type="entry name" value="KRAB_A-box"/>
    <property type="match status" value="1"/>
</dbReference>
<dbReference type="PANTHER" id="PTHR23232:SF158">
    <property type="entry name" value="KRAB DOMAIN-CONTAINING PROTEIN 5"/>
    <property type="match status" value="1"/>
</dbReference>
<dbReference type="InterPro" id="IPR050169">
    <property type="entry name" value="Krueppel_C2H2_ZnF"/>
</dbReference>
<dbReference type="PANTHER" id="PTHR23232">
    <property type="entry name" value="KRAB DOMAIN C2H2 ZINC FINGER"/>
    <property type="match status" value="1"/>
</dbReference>
<accession>A0ABM4JI71</accession>
<dbReference type="RefSeq" id="XP_070415638.1">
    <property type="nucleotide sequence ID" value="XM_070559537.1"/>
</dbReference>
<dbReference type="Pfam" id="PF01352">
    <property type="entry name" value="KRAB"/>
    <property type="match status" value="1"/>
</dbReference>
<sequence>MPPPQTPEAASSHLTRAGHASPSFRKKSFDLYHLGPSPRNCCARTLTDLETQTVRSQDQAPPLWAPPPSRLPPCVLPAQCVLLEPSRPTMAPPTPAHCARARARARPCLTETERGAQSGERVRFRFRRALCCFPQSPRTFKQTPSSPSSLARFDVSRLRLPEKEAQMKRKEKESGMALSQGQLTFRDVAIEFSQEEWESLDPAQRALYRDVMVENLRNLLSLGEESCLQKSGSALHLSRAP</sequence>
<dbReference type="InterPro" id="IPR036051">
    <property type="entry name" value="KRAB_dom_sf"/>
</dbReference>
<dbReference type="Proteomes" id="UP001652662">
    <property type="component" value="Chromosome 9"/>
</dbReference>
<dbReference type="GeneID" id="139073694"/>
<protein>
    <recommendedName>
        <fullName evidence="2">KRAB domain-containing protein</fullName>
    </recommendedName>
</protein>
<feature type="region of interest" description="Disordered" evidence="1">
    <location>
        <begin position="1"/>
        <end position="22"/>
    </location>
</feature>
<dbReference type="SUPFAM" id="SSF109640">
    <property type="entry name" value="KRAB domain (Kruppel-associated box)"/>
    <property type="match status" value="1"/>
</dbReference>
<organism evidence="3 4">
    <name type="scientific">Equus przewalskii</name>
    <name type="common">Przewalski's horse</name>
    <name type="synonym">Equus caballus przewalskii</name>
    <dbReference type="NCBI Taxonomy" id="9798"/>
    <lineage>
        <taxon>Eukaryota</taxon>
        <taxon>Metazoa</taxon>
        <taxon>Chordata</taxon>
        <taxon>Craniata</taxon>
        <taxon>Vertebrata</taxon>
        <taxon>Euteleostomi</taxon>
        <taxon>Mammalia</taxon>
        <taxon>Eutheria</taxon>
        <taxon>Laurasiatheria</taxon>
        <taxon>Perissodactyla</taxon>
        <taxon>Equidae</taxon>
        <taxon>Equus</taxon>
    </lineage>
</organism>
<reference evidence="4" key="1">
    <citation type="submission" date="2025-08" db="UniProtKB">
        <authorList>
            <consortium name="RefSeq"/>
        </authorList>
    </citation>
    <scope>IDENTIFICATION</scope>
    <source>
        <tissue evidence="4">Blood</tissue>
    </source>
</reference>
<evidence type="ECO:0000313" key="4">
    <source>
        <dbReference type="RefSeq" id="XP_070415638.1"/>
    </source>
</evidence>
<evidence type="ECO:0000256" key="1">
    <source>
        <dbReference type="SAM" id="MobiDB-lite"/>
    </source>
</evidence>